<evidence type="ECO:0000313" key="14">
    <source>
        <dbReference type="Proteomes" id="UP001596505"/>
    </source>
</evidence>
<dbReference type="PANTHER" id="PTHR43469">
    <property type="entry name" value="DISULFIDE FORMATION PROTEIN-RELATED"/>
    <property type="match status" value="1"/>
</dbReference>
<dbReference type="NCBIfam" id="NF002849">
    <property type="entry name" value="PRK03113.1"/>
    <property type="match status" value="1"/>
</dbReference>
<dbReference type="InterPro" id="IPR012187">
    <property type="entry name" value="Disulphide_bond_form_BdbC"/>
</dbReference>
<keyword evidence="4 12" id="KW-0812">Transmembrane</keyword>
<dbReference type="HAMAP" id="MF_00287">
    <property type="entry name" value="BdbC"/>
    <property type="match status" value="1"/>
</dbReference>
<dbReference type="PANTHER" id="PTHR43469:SF1">
    <property type="entry name" value="SPBETA PROPHAGE-DERIVED DISULFIDE BOND FORMATION PROTEIN B"/>
    <property type="match status" value="1"/>
</dbReference>
<comment type="subcellular location">
    <subcellularLocation>
        <location evidence="1">Membrane</location>
        <topology evidence="1">Multi-pass membrane protein</topology>
    </subcellularLocation>
</comment>
<keyword evidence="7" id="KW-0560">Oxidoreductase</keyword>
<evidence type="ECO:0000256" key="12">
    <source>
        <dbReference type="SAM" id="Phobius"/>
    </source>
</evidence>
<evidence type="ECO:0000256" key="10">
    <source>
        <dbReference type="ARBA" id="ARBA00023186"/>
    </source>
</evidence>
<evidence type="ECO:0000256" key="7">
    <source>
        <dbReference type="ARBA" id="ARBA00023002"/>
    </source>
</evidence>
<evidence type="ECO:0000256" key="11">
    <source>
        <dbReference type="ARBA" id="ARBA00023284"/>
    </source>
</evidence>
<evidence type="ECO:0000256" key="2">
    <source>
        <dbReference type="ARBA" id="ARBA00007602"/>
    </source>
</evidence>
<comment type="caution">
    <text evidence="13">The sequence shown here is derived from an EMBL/GenBank/DDBJ whole genome shotgun (WGS) entry which is preliminary data.</text>
</comment>
<feature type="transmembrane region" description="Helical" evidence="12">
    <location>
        <begin position="12"/>
        <end position="33"/>
    </location>
</feature>
<dbReference type="Proteomes" id="UP001596505">
    <property type="component" value="Unassembled WGS sequence"/>
</dbReference>
<dbReference type="InterPro" id="IPR003752">
    <property type="entry name" value="DiS_bond_form_DsbB/BdbC"/>
</dbReference>
<proteinExistence type="inferred from homology"/>
<accession>A0ABW2PZT7</accession>
<feature type="transmembrane region" description="Helical" evidence="12">
    <location>
        <begin position="70"/>
        <end position="88"/>
    </location>
</feature>
<dbReference type="EMBL" id="JBHTCO010000041">
    <property type="protein sequence ID" value="MFC7394924.1"/>
    <property type="molecule type" value="Genomic_DNA"/>
</dbReference>
<evidence type="ECO:0000256" key="3">
    <source>
        <dbReference type="ARBA" id="ARBA00022448"/>
    </source>
</evidence>
<evidence type="ECO:0000256" key="9">
    <source>
        <dbReference type="ARBA" id="ARBA00023157"/>
    </source>
</evidence>
<reference evidence="14" key="1">
    <citation type="journal article" date="2019" name="Int. J. Syst. Evol. Microbiol.">
        <title>The Global Catalogue of Microorganisms (GCM) 10K type strain sequencing project: providing services to taxonomists for standard genome sequencing and annotation.</title>
        <authorList>
            <consortium name="The Broad Institute Genomics Platform"/>
            <consortium name="The Broad Institute Genome Sequencing Center for Infectious Disease"/>
            <person name="Wu L."/>
            <person name="Ma J."/>
        </authorList>
    </citation>
    <scope>NUCLEOTIDE SEQUENCE [LARGE SCALE GENOMIC DNA]</scope>
    <source>
        <strain evidence="14">CGMCC 1.16305</strain>
    </source>
</reference>
<keyword evidence="3" id="KW-0813">Transport</keyword>
<keyword evidence="9" id="KW-1015">Disulfide bond</keyword>
<dbReference type="InterPro" id="IPR023380">
    <property type="entry name" value="DsbB-like_sf"/>
</dbReference>
<evidence type="ECO:0000256" key="6">
    <source>
        <dbReference type="ARBA" id="ARBA00022989"/>
    </source>
</evidence>
<organism evidence="13 14">
    <name type="scientific">Scopulibacillus cellulosilyticus</name>
    <dbReference type="NCBI Taxonomy" id="2665665"/>
    <lineage>
        <taxon>Bacteria</taxon>
        <taxon>Bacillati</taxon>
        <taxon>Bacillota</taxon>
        <taxon>Bacilli</taxon>
        <taxon>Bacillales</taxon>
        <taxon>Sporolactobacillaceae</taxon>
        <taxon>Scopulibacillus</taxon>
    </lineage>
</organism>
<dbReference type="SUPFAM" id="SSF158442">
    <property type="entry name" value="DsbB-like"/>
    <property type="match status" value="1"/>
</dbReference>
<dbReference type="PIRSF" id="PIRSF036659">
    <property type="entry name" value="BdbC"/>
    <property type="match status" value="1"/>
</dbReference>
<evidence type="ECO:0000256" key="4">
    <source>
        <dbReference type="ARBA" id="ARBA00022692"/>
    </source>
</evidence>
<gene>
    <name evidence="13" type="ORF">ACFQRG_18590</name>
</gene>
<evidence type="ECO:0000313" key="13">
    <source>
        <dbReference type="EMBL" id="MFC7394924.1"/>
    </source>
</evidence>
<sequence length="145" mass="16160">MSKSSSASDSLNLRLYFAWIVAIISTLGSLYFSEIAGFEPCKLCWIQRIFMYPLAIILGIACFRNDRSISIYTLPLTMIGGIVSIIHYSEQKLGLFRGICQSGIPCSGEYINWFGFITIPFLALIAFVLITVTLMIDLVKARKSA</sequence>
<keyword evidence="14" id="KW-1185">Reference proteome</keyword>
<keyword evidence="11" id="KW-0676">Redox-active center</keyword>
<evidence type="ECO:0000256" key="1">
    <source>
        <dbReference type="ARBA" id="ARBA00004141"/>
    </source>
</evidence>
<evidence type="ECO:0000256" key="5">
    <source>
        <dbReference type="ARBA" id="ARBA00022982"/>
    </source>
</evidence>
<dbReference type="RefSeq" id="WP_380968899.1">
    <property type="nucleotide sequence ID" value="NZ_JBHTCO010000041.1"/>
</dbReference>
<name>A0ABW2PZT7_9BACL</name>
<comment type="similarity">
    <text evidence="2">Belongs to the DsbB family. BdbC subfamily.</text>
</comment>
<feature type="transmembrane region" description="Helical" evidence="12">
    <location>
        <begin position="113"/>
        <end position="136"/>
    </location>
</feature>
<protein>
    <submittedName>
        <fullName evidence="13">Disulfide oxidoreductase</fullName>
    </submittedName>
</protein>
<feature type="transmembrane region" description="Helical" evidence="12">
    <location>
        <begin position="45"/>
        <end position="63"/>
    </location>
</feature>
<dbReference type="Pfam" id="PF02600">
    <property type="entry name" value="DsbB"/>
    <property type="match status" value="1"/>
</dbReference>
<keyword evidence="8 12" id="KW-0472">Membrane</keyword>
<keyword evidence="6 12" id="KW-1133">Transmembrane helix</keyword>
<keyword evidence="10" id="KW-0143">Chaperone</keyword>
<evidence type="ECO:0000256" key="8">
    <source>
        <dbReference type="ARBA" id="ARBA00023136"/>
    </source>
</evidence>
<dbReference type="Gene3D" id="1.20.1550.10">
    <property type="entry name" value="DsbB-like"/>
    <property type="match status" value="1"/>
</dbReference>
<keyword evidence="5" id="KW-0249">Electron transport</keyword>